<keyword evidence="2" id="KW-1185">Reference proteome</keyword>
<dbReference type="Gene3D" id="3.10.450.620">
    <property type="entry name" value="JHP933, nucleotidyltransferase-like core domain"/>
    <property type="match status" value="1"/>
</dbReference>
<protein>
    <recommendedName>
        <fullName evidence="3">Nucleotidyl transferase AbiEii/AbiGii toxin family protein</fullName>
    </recommendedName>
</protein>
<name>A0A5E4YWD9_9BURK</name>
<accession>A0A5E4YWD9</accession>
<dbReference type="AlphaFoldDB" id="A0A5E4YWD9"/>
<dbReference type="EMBL" id="CABPSN010000010">
    <property type="protein sequence ID" value="VVE53096.1"/>
    <property type="molecule type" value="Genomic_DNA"/>
</dbReference>
<sequence length="345" mass="38034">MAEYYFDLSTDEQYEALAFSSAQTGRPTHLLEKDVWVVWVLRALFTSALATDLTFKGGTSLSKAYKLIDRFSEDVDLTYDIRRLIPDLVPEGVSLPSSRSQSSKWTTAVRHALPTWINEQVLPVISDGLAREGLDATVGLAEDDMDTVLLSYPALASGTGYVAPVVRLEFGGRATGEPHTEMSVQCYMDRVLDGVSFPDARPLVMNLSRTFWEKATAAHVFCAQGRIRGERYARHWHDLMSIAASNQFDEVLADMGVASMVADHKSCFFIEKDANGNIIDYRHAVSGGLRIVPDGAAKDALARDYSAMIEDDVLVESNVAFDELMLRCGAIQDILNRTAADTYAA</sequence>
<gene>
    <name evidence="1" type="ORF">PAQ31011_04843</name>
</gene>
<dbReference type="Proteomes" id="UP000366819">
    <property type="component" value="Unassembled WGS sequence"/>
</dbReference>
<organism evidence="1 2">
    <name type="scientific">Pandoraea aquatica</name>
    <dbReference type="NCBI Taxonomy" id="2508290"/>
    <lineage>
        <taxon>Bacteria</taxon>
        <taxon>Pseudomonadati</taxon>
        <taxon>Pseudomonadota</taxon>
        <taxon>Betaproteobacteria</taxon>
        <taxon>Burkholderiales</taxon>
        <taxon>Burkholderiaceae</taxon>
        <taxon>Pandoraea</taxon>
    </lineage>
</organism>
<evidence type="ECO:0008006" key="3">
    <source>
        <dbReference type="Google" id="ProtNLM"/>
    </source>
</evidence>
<dbReference type="OrthoDB" id="9780929at2"/>
<dbReference type="Pfam" id="PF08843">
    <property type="entry name" value="AbiEii"/>
    <property type="match status" value="1"/>
</dbReference>
<evidence type="ECO:0000313" key="1">
    <source>
        <dbReference type="EMBL" id="VVE53096.1"/>
    </source>
</evidence>
<dbReference type="RefSeq" id="WP_150578165.1">
    <property type="nucleotide sequence ID" value="NZ_CABPSN010000010.1"/>
</dbReference>
<reference evidence="1 2" key="1">
    <citation type="submission" date="2019-08" db="EMBL/GenBank/DDBJ databases">
        <authorList>
            <person name="Peeters C."/>
        </authorList>
    </citation>
    <scope>NUCLEOTIDE SEQUENCE [LARGE SCALE GENOMIC DNA]</scope>
    <source>
        <strain evidence="1 2">LMG 31011</strain>
    </source>
</reference>
<evidence type="ECO:0000313" key="2">
    <source>
        <dbReference type="Proteomes" id="UP000366819"/>
    </source>
</evidence>
<dbReference type="InterPro" id="IPR014942">
    <property type="entry name" value="AbiEii"/>
</dbReference>
<proteinExistence type="predicted"/>